<dbReference type="Proteomes" id="UP000178406">
    <property type="component" value="Unassembled WGS sequence"/>
</dbReference>
<gene>
    <name evidence="2" type="ORF">A3J56_00620</name>
</gene>
<keyword evidence="1" id="KW-1133">Transmembrane helix</keyword>
<evidence type="ECO:0000313" key="2">
    <source>
        <dbReference type="EMBL" id="OGF73629.1"/>
    </source>
</evidence>
<organism evidence="2 3">
    <name type="scientific">Candidatus Giovannonibacteria bacterium RIFCSPHIGHO2_02_FULL_46_20</name>
    <dbReference type="NCBI Taxonomy" id="1798338"/>
    <lineage>
        <taxon>Bacteria</taxon>
        <taxon>Candidatus Giovannoniibacteriota</taxon>
    </lineage>
</organism>
<sequence length="163" mass="17482">MRRIYDHGGYSLIELLVYIALIGTMLIVGTASVLSVYRTFGVLRVERSISLNGDAAMGTMLRDVRAATSTSVSSSVLGTHPGELRMNAIKFSLVGSQLVRQDSSNPQQDVTGNDVRITNLVFYRAESAVSELVTINMTIEAGSGSFAKSVPFAGSVVLRGSYK</sequence>
<keyword evidence="1" id="KW-0812">Transmembrane</keyword>
<comment type="caution">
    <text evidence="2">The sequence shown here is derived from an EMBL/GenBank/DDBJ whole genome shotgun (WGS) entry which is preliminary data.</text>
</comment>
<evidence type="ECO:0000313" key="3">
    <source>
        <dbReference type="Proteomes" id="UP000178406"/>
    </source>
</evidence>
<feature type="transmembrane region" description="Helical" evidence="1">
    <location>
        <begin position="15"/>
        <end position="37"/>
    </location>
</feature>
<name>A0A1F5WD30_9BACT</name>
<reference evidence="2 3" key="1">
    <citation type="journal article" date="2016" name="Nat. Commun.">
        <title>Thousands of microbial genomes shed light on interconnected biogeochemical processes in an aquifer system.</title>
        <authorList>
            <person name="Anantharaman K."/>
            <person name="Brown C.T."/>
            <person name="Hug L.A."/>
            <person name="Sharon I."/>
            <person name="Castelle C.J."/>
            <person name="Probst A.J."/>
            <person name="Thomas B.C."/>
            <person name="Singh A."/>
            <person name="Wilkins M.J."/>
            <person name="Karaoz U."/>
            <person name="Brodie E.L."/>
            <person name="Williams K.H."/>
            <person name="Hubbard S.S."/>
            <person name="Banfield J.F."/>
        </authorList>
    </citation>
    <scope>NUCLEOTIDE SEQUENCE [LARGE SCALE GENOMIC DNA]</scope>
</reference>
<dbReference type="STRING" id="1798338.A3J56_00620"/>
<dbReference type="AlphaFoldDB" id="A0A1F5WD30"/>
<proteinExistence type="predicted"/>
<keyword evidence="1" id="KW-0472">Membrane</keyword>
<accession>A0A1F5WD30</accession>
<evidence type="ECO:0000256" key="1">
    <source>
        <dbReference type="SAM" id="Phobius"/>
    </source>
</evidence>
<evidence type="ECO:0008006" key="4">
    <source>
        <dbReference type="Google" id="ProtNLM"/>
    </source>
</evidence>
<dbReference type="EMBL" id="MFHQ01000039">
    <property type="protein sequence ID" value="OGF73629.1"/>
    <property type="molecule type" value="Genomic_DNA"/>
</dbReference>
<protein>
    <recommendedName>
        <fullName evidence="4">Prepilin-type N-terminal cleavage/methylation domain-containing protein</fullName>
    </recommendedName>
</protein>